<proteinExistence type="predicted"/>
<dbReference type="Proteomes" id="UP001526143">
    <property type="component" value="Unassembled WGS sequence"/>
</dbReference>
<dbReference type="RefSeq" id="WP_263745863.1">
    <property type="nucleotide sequence ID" value="NZ_JAOWRF010000182.1"/>
</dbReference>
<keyword evidence="2" id="KW-1185">Reference proteome</keyword>
<gene>
    <name evidence="1" type="ORF">OGM63_12315</name>
</gene>
<protein>
    <submittedName>
        <fullName evidence="1">Uncharacterized protein</fullName>
    </submittedName>
</protein>
<accession>A0ABT3AYT2</accession>
<evidence type="ECO:0000313" key="2">
    <source>
        <dbReference type="Proteomes" id="UP001526143"/>
    </source>
</evidence>
<sequence>MTKPTRDKAHFDDWFGEAIGDLNLREGYESYTTENIEKVYWKKIWEVYDKMQATPMDEYGQEYATDELKSIILEAHGKDESDHLQAELMEHYMNSGNYD</sequence>
<comment type="caution">
    <text evidence="1">The sequence shown here is derived from an EMBL/GenBank/DDBJ whole genome shotgun (WGS) entry which is preliminary data.</text>
</comment>
<dbReference type="EMBL" id="JAOWRF010000182">
    <property type="protein sequence ID" value="MCV3214287.1"/>
    <property type="molecule type" value="Genomic_DNA"/>
</dbReference>
<evidence type="ECO:0000313" key="1">
    <source>
        <dbReference type="EMBL" id="MCV3214287.1"/>
    </source>
</evidence>
<organism evidence="1 2">
    <name type="scientific">Plectonema radiosum NIES-515</name>
    <dbReference type="NCBI Taxonomy" id="2986073"/>
    <lineage>
        <taxon>Bacteria</taxon>
        <taxon>Bacillati</taxon>
        <taxon>Cyanobacteriota</taxon>
        <taxon>Cyanophyceae</taxon>
        <taxon>Oscillatoriophycideae</taxon>
        <taxon>Oscillatoriales</taxon>
        <taxon>Microcoleaceae</taxon>
        <taxon>Plectonema</taxon>
    </lineage>
</organism>
<name>A0ABT3AYT2_9CYAN</name>
<reference evidence="1 2" key="1">
    <citation type="submission" date="2022-10" db="EMBL/GenBank/DDBJ databases">
        <title>Identification of biosynthetic pathway for the production of the potent trypsin inhibitor radiosumin.</title>
        <authorList>
            <person name="Fewer D.P."/>
            <person name="Delbaje E."/>
            <person name="Ouyang X."/>
            <person name="Agostino P.D."/>
            <person name="Wahlsten M."/>
            <person name="Jokela J."/>
            <person name="Permi P."/>
            <person name="Haapaniemi E."/>
            <person name="Koistinen H."/>
        </authorList>
    </citation>
    <scope>NUCLEOTIDE SEQUENCE [LARGE SCALE GENOMIC DNA]</scope>
    <source>
        <strain evidence="1 2">NIES-515</strain>
    </source>
</reference>